<keyword evidence="4" id="KW-1185">Reference proteome</keyword>
<dbReference type="InterPro" id="IPR004172">
    <property type="entry name" value="L27_dom"/>
</dbReference>
<proteinExistence type="predicted"/>
<comment type="caution">
    <text evidence="3">The sequence shown here is derived from an EMBL/GenBank/DDBJ whole genome shotgun (WGS) entry which is preliminary data.</text>
</comment>
<gene>
    <name evidence="3" type="ORF">GCM10011357_30400</name>
</gene>
<reference evidence="4" key="1">
    <citation type="journal article" date="2019" name="Int. J. Syst. Evol. Microbiol.">
        <title>The Global Catalogue of Microorganisms (GCM) 10K type strain sequencing project: providing services to taxonomists for standard genome sequencing and annotation.</title>
        <authorList>
            <consortium name="The Broad Institute Genomics Platform"/>
            <consortium name="The Broad Institute Genome Sequencing Center for Infectious Disease"/>
            <person name="Wu L."/>
            <person name="Ma J."/>
        </authorList>
    </citation>
    <scope>NUCLEOTIDE SEQUENCE [LARGE SCALE GENOMIC DNA]</scope>
    <source>
        <strain evidence="4">CGMCC 1.12923</strain>
    </source>
</reference>
<protein>
    <recommendedName>
        <fullName evidence="2">L27 domain-containing protein</fullName>
    </recommendedName>
</protein>
<organism evidence="3 4">
    <name type="scientific">Lacimicrobium alkaliphilum</name>
    <dbReference type="NCBI Taxonomy" id="1526571"/>
    <lineage>
        <taxon>Bacteria</taxon>
        <taxon>Pseudomonadati</taxon>
        <taxon>Pseudomonadota</taxon>
        <taxon>Gammaproteobacteria</taxon>
        <taxon>Alteromonadales</taxon>
        <taxon>Alteromonadaceae</taxon>
        <taxon>Lacimicrobium</taxon>
    </lineage>
</organism>
<evidence type="ECO:0000259" key="2">
    <source>
        <dbReference type="PROSITE" id="PS51022"/>
    </source>
</evidence>
<evidence type="ECO:0000313" key="3">
    <source>
        <dbReference type="EMBL" id="GGD73251.1"/>
    </source>
</evidence>
<dbReference type="InterPro" id="IPR033399">
    <property type="entry name" value="TP_0789-like"/>
</dbReference>
<accession>A0ABQ1RMV8</accession>
<dbReference type="CDD" id="cd16329">
    <property type="entry name" value="LolA_like"/>
    <property type="match status" value="1"/>
</dbReference>
<name>A0ABQ1RMV8_9ALTE</name>
<dbReference type="EMBL" id="BMGJ01000014">
    <property type="protein sequence ID" value="GGD73251.1"/>
    <property type="molecule type" value="Genomic_DNA"/>
</dbReference>
<dbReference type="Gene3D" id="2.50.20.10">
    <property type="entry name" value="Lipoprotein localisation LolA/LolB/LppX"/>
    <property type="match status" value="1"/>
</dbReference>
<dbReference type="Proteomes" id="UP000614272">
    <property type="component" value="Unassembled WGS sequence"/>
</dbReference>
<dbReference type="RefSeq" id="WP_099035740.1">
    <property type="nucleotide sequence ID" value="NZ_BMGJ01000014.1"/>
</dbReference>
<dbReference type="Pfam" id="PF17131">
    <property type="entry name" value="LolA_like"/>
    <property type="match status" value="1"/>
</dbReference>
<feature type="signal peptide" evidence="1">
    <location>
        <begin position="1"/>
        <end position="22"/>
    </location>
</feature>
<feature type="domain" description="L27" evidence="2">
    <location>
        <begin position="1"/>
        <end position="29"/>
    </location>
</feature>
<evidence type="ECO:0000313" key="4">
    <source>
        <dbReference type="Proteomes" id="UP000614272"/>
    </source>
</evidence>
<keyword evidence="1" id="KW-0732">Signal</keyword>
<feature type="chain" id="PRO_5046495544" description="L27 domain-containing protein" evidence="1">
    <location>
        <begin position="23"/>
        <end position="248"/>
    </location>
</feature>
<sequence>MVKRIFKSAWLISLVFSQAVIANTTDQTSVSLSQAQRILEYIDQGRAAKSPFQVRLKIIKQTDQTSFSYRLVDDGKSRSVLYFLDKHQRGQKVLATEDETWFFSNRTRRAIKIPAVQTLFGDASIGDIARIRFSADYAPTSLEQDDELTTLSLSSKHPAATYQAVVLTLNRANNLPQQAKFFAASGKHLKTADFTEVSVEQGIPVIHEWKLYSPDNKHSATIVQSSDFEEISVPAVAFTKPYLELTAK</sequence>
<dbReference type="PROSITE" id="PS51022">
    <property type="entry name" value="L27"/>
    <property type="match status" value="1"/>
</dbReference>
<evidence type="ECO:0000256" key="1">
    <source>
        <dbReference type="SAM" id="SignalP"/>
    </source>
</evidence>